<comment type="caution">
    <text evidence="1">The sequence shown here is derived from an EMBL/GenBank/DDBJ whole genome shotgun (WGS) entry which is preliminary data.</text>
</comment>
<gene>
    <name evidence="1" type="ORF">NQ176_g8965</name>
</gene>
<organism evidence="1 2">
    <name type="scientific">Zarea fungicola</name>
    <dbReference type="NCBI Taxonomy" id="93591"/>
    <lineage>
        <taxon>Eukaryota</taxon>
        <taxon>Fungi</taxon>
        <taxon>Dikarya</taxon>
        <taxon>Ascomycota</taxon>
        <taxon>Pezizomycotina</taxon>
        <taxon>Sordariomycetes</taxon>
        <taxon>Hypocreomycetidae</taxon>
        <taxon>Hypocreales</taxon>
        <taxon>Cordycipitaceae</taxon>
        <taxon>Zarea</taxon>
    </lineage>
</organism>
<protein>
    <submittedName>
        <fullName evidence="1">Uncharacterized protein</fullName>
    </submittedName>
</protein>
<evidence type="ECO:0000313" key="1">
    <source>
        <dbReference type="EMBL" id="KAJ2968867.1"/>
    </source>
</evidence>
<proteinExistence type="predicted"/>
<accession>A0ACC1MQB5</accession>
<reference evidence="1" key="1">
    <citation type="submission" date="2022-08" db="EMBL/GenBank/DDBJ databases">
        <title>Genome Sequence of Lecanicillium fungicola.</title>
        <authorList>
            <person name="Buettner E."/>
        </authorList>
    </citation>
    <scope>NUCLEOTIDE SEQUENCE</scope>
    <source>
        <strain evidence="1">Babe33</strain>
    </source>
</reference>
<dbReference type="Proteomes" id="UP001143910">
    <property type="component" value="Unassembled WGS sequence"/>
</dbReference>
<sequence>MLSLPAAVGFTLLAGLYLLYRLALPRPLPGIPYNAKSASRLFGDIPDLVSFISKGGNFVGWMADQQIKSNSVIRQVFIRPFGKPMVVLADHRESREIMVYRADDFDRSKDVVKMLSPVVRTNQFAQPTGPQWKLHRRLVQDTMSQAFLNDVAAPSIYASFTRLIDLWNHKLDLAQGRPFSAADDLFHAAFDAVAAFTFGSSFPHSALKAQVDGLSSLSTNDIAPGNIDDPVNFPTFDVDESISSMIRLVDGIETAQSSPSPSLSWFVTKRSKWFRRARAVKDRCIRHEIEKAAASIKQTDGDASMPQERHAVDNIINREKKLAQKEGREPDFLANRIIDELYGLILAGHDTTSTTMCWSVKLLAQYPEVQNRLRDALLSAFPDAKADGRRSPTAREMMATSVPYLDAVIEETLRYRTTAPVGTRDAIRDTSILGHPIPKGTTVVWLVVSSGFLRPSLKVDESKRTARAQEEMKNGLVREWDEDDVALFKPERWLAPHSSGTGSVFDPNAGPSTPFGLGLRSCFGKRLAQIEMKIILTLLIWHFELLPCSEELSGHEIRFALTYKPQKSYVRLKKIA</sequence>
<keyword evidence="2" id="KW-1185">Reference proteome</keyword>
<evidence type="ECO:0000313" key="2">
    <source>
        <dbReference type="Proteomes" id="UP001143910"/>
    </source>
</evidence>
<dbReference type="EMBL" id="JANJQO010001882">
    <property type="protein sequence ID" value="KAJ2968867.1"/>
    <property type="molecule type" value="Genomic_DNA"/>
</dbReference>
<name>A0ACC1MQB5_9HYPO</name>